<feature type="domain" description="N-acetyltransferase" evidence="1">
    <location>
        <begin position="9"/>
        <end position="167"/>
    </location>
</feature>
<dbReference type="InterPro" id="IPR016181">
    <property type="entry name" value="Acyl_CoA_acyltransferase"/>
</dbReference>
<dbReference type="GO" id="GO:0016747">
    <property type="term" value="F:acyltransferase activity, transferring groups other than amino-acyl groups"/>
    <property type="evidence" value="ECO:0007669"/>
    <property type="project" value="InterPro"/>
</dbReference>
<dbReference type="InterPro" id="IPR000182">
    <property type="entry name" value="GNAT_dom"/>
</dbReference>
<evidence type="ECO:0000313" key="2">
    <source>
        <dbReference type="EMBL" id="QPC81785.1"/>
    </source>
</evidence>
<dbReference type="Gene3D" id="3.40.630.30">
    <property type="match status" value="1"/>
</dbReference>
<dbReference type="AlphaFoldDB" id="A0A7S8E7I7"/>
<dbReference type="Pfam" id="PF13527">
    <property type="entry name" value="Acetyltransf_9"/>
    <property type="match status" value="1"/>
</dbReference>
<gene>
    <name evidence="2" type="ORF">G4Y79_19140</name>
</gene>
<accession>A0A7S8E7I7</accession>
<keyword evidence="3" id="KW-1185">Reference proteome</keyword>
<dbReference type="SUPFAM" id="SSF55729">
    <property type="entry name" value="Acyl-CoA N-acyltransferases (Nat)"/>
    <property type="match status" value="1"/>
</dbReference>
<dbReference type="CDD" id="cd04301">
    <property type="entry name" value="NAT_SF"/>
    <property type="match status" value="1"/>
</dbReference>
<evidence type="ECO:0000259" key="1">
    <source>
        <dbReference type="PROSITE" id="PS51186"/>
    </source>
</evidence>
<proteinExistence type="predicted"/>
<dbReference type="PROSITE" id="PS51186">
    <property type="entry name" value="GNAT"/>
    <property type="match status" value="1"/>
</dbReference>
<dbReference type="EMBL" id="CP062983">
    <property type="protein sequence ID" value="QPC81785.1"/>
    <property type="molecule type" value="Genomic_DNA"/>
</dbReference>
<organism evidence="2 3">
    <name type="scientific">Phototrophicus methaneseepsis</name>
    <dbReference type="NCBI Taxonomy" id="2710758"/>
    <lineage>
        <taxon>Bacteria</taxon>
        <taxon>Bacillati</taxon>
        <taxon>Chloroflexota</taxon>
        <taxon>Candidatus Thermofontia</taxon>
        <taxon>Phototrophicales</taxon>
        <taxon>Phototrophicaceae</taxon>
        <taxon>Phototrophicus</taxon>
    </lineage>
</organism>
<dbReference type="RefSeq" id="WP_195169856.1">
    <property type="nucleotide sequence ID" value="NZ_CP062983.1"/>
</dbReference>
<protein>
    <submittedName>
        <fullName evidence="2">GNAT family N-acetyltransferase</fullName>
    </submittedName>
</protein>
<keyword evidence="2" id="KW-0808">Transferase</keyword>
<name>A0A7S8E7I7_9CHLR</name>
<reference evidence="2 3" key="1">
    <citation type="submission" date="2020-02" db="EMBL/GenBank/DDBJ databases">
        <authorList>
            <person name="Zheng R.K."/>
            <person name="Sun C.M."/>
        </authorList>
    </citation>
    <scope>NUCLEOTIDE SEQUENCE [LARGE SCALE GENOMIC DNA]</scope>
    <source>
        <strain evidence="3">rifampicinis</strain>
    </source>
</reference>
<sequence length="452" mass="50828">MKKELNGGLILRSLSEGIAQDAANLPIFYRDIFKAEGDPHAENLLPWTQDLIDRHPVVTEDDIWVIVDPAADDKIVSAVLLIPQVWRCGDVMLPVGQVELVGTDKDYRRRGLIRQLFEVAHARSAELGHVLQFIGGIPYFYRQFGYVMAMDVGMRHSVALFSVPALKEGVQSQFTLRFATYDDIPALMAFDAYYARHFTNFVSYYDETMWRYQIDGKRPDATTNRDVMMIVNTSGDAVGYLMLHKPLINGGHGLACIAYVVGPNTSYLATYEDVMRGMNAFVKETYPENDVLMVSFAGGLTEAFDALAIETGHALGPNMGLHTAPSIPYPWYLRVPDYVALLKVMTPVLEDRLDGSAANQYTGDLNMGLYKPYYLRITFENGRVTHIGQHELGDGAPFHVQFPDLTFLYLLSGYRTIDELRQLYPDLQIARNGRVLLEALFPKQRSTITMTG</sequence>
<evidence type="ECO:0000313" key="3">
    <source>
        <dbReference type="Proteomes" id="UP000594468"/>
    </source>
</evidence>
<dbReference type="KEGG" id="pmet:G4Y79_19140"/>
<dbReference type="Proteomes" id="UP000594468">
    <property type="component" value="Chromosome"/>
</dbReference>